<comment type="caution">
    <text evidence="2">The sequence shown here is derived from an EMBL/GenBank/DDBJ whole genome shotgun (WGS) entry which is preliminary data.</text>
</comment>
<dbReference type="AlphaFoldDB" id="A0A4Y3RXD9"/>
<keyword evidence="3" id="KW-1185">Reference proteome</keyword>
<proteinExistence type="predicted"/>
<dbReference type="Proteomes" id="UP000315226">
    <property type="component" value="Unassembled WGS sequence"/>
</dbReference>
<feature type="region of interest" description="Disordered" evidence="1">
    <location>
        <begin position="1"/>
        <end position="39"/>
    </location>
</feature>
<reference evidence="2 3" key="1">
    <citation type="submission" date="2019-06" db="EMBL/GenBank/DDBJ databases">
        <title>Whole genome shotgun sequence of Streptomyces gardneri NBRC 12865.</title>
        <authorList>
            <person name="Hosoyama A."/>
            <person name="Uohara A."/>
            <person name="Ohji S."/>
            <person name="Ichikawa N."/>
        </authorList>
    </citation>
    <scope>NUCLEOTIDE SEQUENCE [LARGE SCALE GENOMIC DNA]</scope>
    <source>
        <strain evidence="2 3">NBRC 12865</strain>
    </source>
</reference>
<feature type="compositionally biased region" description="Basic residues" evidence="1">
    <location>
        <begin position="30"/>
        <end position="39"/>
    </location>
</feature>
<dbReference type="EMBL" id="BJMN01000077">
    <property type="protein sequence ID" value="GEB62075.1"/>
    <property type="molecule type" value="Genomic_DNA"/>
</dbReference>
<accession>A0A4Y3RXD9</accession>
<organism evidence="2 3">
    <name type="scientific">Streptomyces gardneri</name>
    <dbReference type="NCBI Taxonomy" id="66892"/>
    <lineage>
        <taxon>Bacteria</taxon>
        <taxon>Bacillati</taxon>
        <taxon>Actinomycetota</taxon>
        <taxon>Actinomycetes</taxon>
        <taxon>Kitasatosporales</taxon>
        <taxon>Streptomycetaceae</taxon>
        <taxon>Streptomyces</taxon>
    </lineage>
</organism>
<evidence type="ECO:0008006" key="4">
    <source>
        <dbReference type="Google" id="ProtNLM"/>
    </source>
</evidence>
<evidence type="ECO:0000256" key="1">
    <source>
        <dbReference type="SAM" id="MobiDB-lite"/>
    </source>
</evidence>
<feature type="compositionally biased region" description="Basic and acidic residues" evidence="1">
    <location>
        <begin position="1"/>
        <end position="22"/>
    </location>
</feature>
<evidence type="ECO:0000313" key="2">
    <source>
        <dbReference type="EMBL" id="GEB62075.1"/>
    </source>
</evidence>
<protein>
    <recommendedName>
        <fullName evidence="4">CsbD-like domain-containing protein</fullName>
    </recommendedName>
</protein>
<gene>
    <name evidence="2" type="ORF">SGA01_76800</name>
</gene>
<name>A0A4Y3RXD9_9ACTN</name>
<sequence length="39" mass="4426">MTDDKSMEMKGEAQKTKGRLEETAADAAARMRRIGEKKR</sequence>
<evidence type="ECO:0000313" key="3">
    <source>
        <dbReference type="Proteomes" id="UP000315226"/>
    </source>
</evidence>